<name>A0ABU9ACM9_PSEA5</name>
<proteinExistence type="predicted"/>
<accession>A0ABU9ACM9</accession>
<reference evidence="1 2" key="1">
    <citation type="submission" date="2024-03" db="EMBL/GenBank/DDBJ databases">
        <title>Draft genome sequence of Pseudonocardia carboxydivorans JCM 14827.</title>
        <authorList>
            <person name="Duangmal K."/>
        </authorList>
    </citation>
    <scope>NUCLEOTIDE SEQUENCE [LARGE SCALE GENOMIC DNA]</scope>
    <source>
        <strain evidence="1 2">JCM 14827</strain>
    </source>
</reference>
<dbReference type="Proteomes" id="UP001367513">
    <property type="component" value="Unassembled WGS sequence"/>
</dbReference>
<evidence type="ECO:0008006" key="3">
    <source>
        <dbReference type="Google" id="ProtNLM"/>
    </source>
</evidence>
<evidence type="ECO:0000313" key="1">
    <source>
        <dbReference type="EMBL" id="MEK6463707.1"/>
    </source>
</evidence>
<comment type="caution">
    <text evidence="1">The sequence shown here is derived from an EMBL/GenBank/DDBJ whole genome shotgun (WGS) entry which is preliminary data.</text>
</comment>
<protein>
    <recommendedName>
        <fullName evidence="3">Transcriptional regulator, AbiEi antitoxin, Type IV TA system</fullName>
    </recommendedName>
</protein>
<gene>
    <name evidence="1" type="ORF">WG925_08165</name>
</gene>
<keyword evidence="2" id="KW-1185">Reference proteome</keyword>
<organism evidence="1 2">
    <name type="scientific">Pseudonocardia alni subsp. carboxydivorans</name>
    <dbReference type="NCBI Taxonomy" id="415010"/>
    <lineage>
        <taxon>Bacteria</taxon>
        <taxon>Bacillati</taxon>
        <taxon>Actinomycetota</taxon>
        <taxon>Actinomycetes</taxon>
        <taxon>Pseudonocardiales</taxon>
        <taxon>Pseudonocardiaceae</taxon>
        <taxon>Pseudonocardia</taxon>
    </lineage>
</organism>
<sequence length="337" mass="36526">MDRLDHVPPDPAGLLHRSALLGAGLAVDEIDRLVRARVLVPVRRGSYRLGDDQPRSPVQAHLLRARATAPHLAPGSVLGHVTAALVLGLPVWNLPLDRVHAVRERSTGGGRNRHGTSVHRAPLPADDVRELDGLLVTSPARTLVDLARTVPAEQTLVTVDAALHQHVRPRPRSEPRPAGATTVDELSEVLSRFGGRVGTPAARRVIALADARSESPGESRSRFRMHLASLPAPATQWEVPGLPFRTDFAWPEHGVVGEFDGRVKYGRSLRSGQDLGEVLWEEKRREDLIRSAGLTVVRWVWSDLADGSMVARLAHGLGTTRHPVTSRGTPGGGRRAT</sequence>
<dbReference type="RefSeq" id="WP_346102414.1">
    <property type="nucleotide sequence ID" value="NZ_BAAAOD010000010.1"/>
</dbReference>
<dbReference type="EMBL" id="JBBPIX010000003">
    <property type="protein sequence ID" value="MEK6463707.1"/>
    <property type="molecule type" value="Genomic_DNA"/>
</dbReference>
<evidence type="ECO:0000313" key="2">
    <source>
        <dbReference type="Proteomes" id="UP001367513"/>
    </source>
</evidence>